<proteinExistence type="predicted"/>
<keyword evidence="2" id="KW-1185">Reference proteome</keyword>
<dbReference type="EMBL" id="MSIF01000015">
    <property type="protein sequence ID" value="OLF07497.1"/>
    <property type="molecule type" value="Genomic_DNA"/>
</dbReference>
<dbReference type="Proteomes" id="UP000185696">
    <property type="component" value="Unassembled WGS sequence"/>
</dbReference>
<evidence type="ECO:0000313" key="1">
    <source>
        <dbReference type="EMBL" id="OLF07497.1"/>
    </source>
</evidence>
<dbReference type="OrthoDB" id="3262422at2"/>
<reference evidence="1 2" key="1">
    <citation type="submission" date="2016-12" db="EMBL/GenBank/DDBJ databases">
        <title>The draft genome sequence of Actinophytocola xinjiangensis.</title>
        <authorList>
            <person name="Wang W."/>
            <person name="Yuan L."/>
        </authorList>
    </citation>
    <scope>NUCLEOTIDE SEQUENCE [LARGE SCALE GENOMIC DNA]</scope>
    <source>
        <strain evidence="1 2">CGMCC 4.4663</strain>
    </source>
</reference>
<gene>
    <name evidence="1" type="ORF">BLA60_26580</name>
</gene>
<comment type="caution">
    <text evidence="1">The sequence shown here is derived from an EMBL/GenBank/DDBJ whole genome shotgun (WGS) entry which is preliminary data.</text>
</comment>
<dbReference type="RefSeq" id="WP_075135737.1">
    <property type="nucleotide sequence ID" value="NZ_MSIF01000015.1"/>
</dbReference>
<organism evidence="1 2">
    <name type="scientific">Actinophytocola xinjiangensis</name>
    <dbReference type="NCBI Taxonomy" id="485602"/>
    <lineage>
        <taxon>Bacteria</taxon>
        <taxon>Bacillati</taxon>
        <taxon>Actinomycetota</taxon>
        <taxon>Actinomycetes</taxon>
        <taxon>Pseudonocardiales</taxon>
        <taxon>Pseudonocardiaceae</taxon>
    </lineage>
</organism>
<protein>
    <recommendedName>
        <fullName evidence="3">Excreted virulence factor EspC (Type VII ESX diderm)</fullName>
    </recommendedName>
</protein>
<evidence type="ECO:0000313" key="2">
    <source>
        <dbReference type="Proteomes" id="UP000185696"/>
    </source>
</evidence>
<name>A0A7Z1AVN3_9PSEU</name>
<accession>A0A7Z1AVN3</accession>
<sequence length="98" mass="10631">MATEGFQVDLEALRAARDRVGRLANELGQLPHRDVPVAAVFGHDGLAGAVEEFAEREKRGQGQATGETESIRRRLAETIDAYGEADDAGVRRIREIGS</sequence>
<evidence type="ECO:0008006" key="3">
    <source>
        <dbReference type="Google" id="ProtNLM"/>
    </source>
</evidence>
<dbReference type="AlphaFoldDB" id="A0A7Z1AVN3"/>